<protein>
    <submittedName>
        <fullName evidence="3">Pilus assembly protein</fullName>
    </submittedName>
</protein>
<keyword evidence="1" id="KW-1133">Transmembrane helix</keyword>
<comment type="caution">
    <text evidence="3">The sequence shown here is derived from an EMBL/GenBank/DDBJ whole genome shotgun (WGS) entry which is preliminary data.</text>
</comment>
<feature type="domain" description="TadE-like" evidence="2">
    <location>
        <begin position="15"/>
        <end position="57"/>
    </location>
</feature>
<keyword evidence="4" id="KW-1185">Reference proteome</keyword>
<evidence type="ECO:0000259" key="2">
    <source>
        <dbReference type="Pfam" id="PF07811"/>
    </source>
</evidence>
<dbReference type="InterPro" id="IPR012495">
    <property type="entry name" value="TadE-like_dom"/>
</dbReference>
<evidence type="ECO:0000256" key="1">
    <source>
        <dbReference type="SAM" id="Phobius"/>
    </source>
</evidence>
<evidence type="ECO:0000313" key="4">
    <source>
        <dbReference type="Proteomes" id="UP000538292"/>
    </source>
</evidence>
<evidence type="ECO:0000313" key="3">
    <source>
        <dbReference type="EMBL" id="MBA4603015.1"/>
    </source>
</evidence>
<proteinExistence type="predicted"/>
<dbReference type="Proteomes" id="UP000538292">
    <property type="component" value="Unassembled WGS sequence"/>
</dbReference>
<accession>A0A7W1XTN1</accession>
<gene>
    <name evidence="3" type="ORF">H2C83_11945</name>
</gene>
<dbReference type="Pfam" id="PF07811">
    <property type="entry name" value="TadE"/>
    <property type="match status" value="1"/>
</dbReference>
<sequence length="128" mass="14548">MSKDMTGRIRAKRKGSVTIEFITILPLVFFMCLFVWQFFVAGMAVMETRTLVRDGVRLAAATNNVEETEKQSKKAFPNTGSYHLSDFEVKILEKDGQVQATAKTEVEYVFLPLPPFTYEYSAKAPLLR</sequence>
<organism evidence="3 4">
    <name type="scientific">Thermoactinomyces mirandus</name>
    <dbReference type="NCBI Taxonomy" id="2756294"/>
    <lineage>
        <taxon>Bacteria</taxon>
        <taxon>Bacillati</taxon>
        <taxon>Bacillota</taxon>
        <taxon>Bacilli</taxon>
        <taxon>Bacillales</taxon>
        <taxon>Thermoactinomycetaceae</taxon>
        <taxon>Thermoactinomyces</taxon>
    </lineage>
</organism>
<reference evidence="3 4" key="1">
    <citation type="submission" date="2020-07" db="EMBL/GenBank/DDBJ databases">
        <title>Thermoactinomyces phylogeny.</title>
        <authorList>
            <person name="Dunlap C."/>
        </authorList>
    </citation>
    <scope>NUCLEOTIDE SEQUENCE [LARGE SCALE GENOMIC DNA]</scope>
    <source>
        <strain evidence="3 4">AMNI-1</strain>
    </source>
</reference>
<feature type="transmembrane region" description="Helical" evidence="1">
    <location>
        <begin position="21"/>
        <end position="46"/>
    </location>
</feature>
<dbReference type="RefSeq" id="WP_181741133.1">
    <property type="nucleotide sequence ID" value="NZ_JACEOL010000037.1"/>
</dbReference>
<keyword evidence="1" id="KW-0472">Membrane</keyword>
<keyword evidence="1" id="KW-0812">Transmembrane</keyword>
<dbReference type="EMBL" id="JACEOL010000037">
    <property type="protein sequence ID" value="MBA4603015.1"/>
    <property type="molecule type" value="Genomic_DNA"/>
</dbReference>
<name>A0A7W1XTN1_9BACL</name>
<dbReference type="AlphaFoldDB" id="A0A7W1XTN1"/>